<evidence type="ECO:0000256" key="5">
    <source>
        <dbReference type="ARBA" id="ARBA00022970"/>
    </source>
</evidence>
<protein>
    <recommendedName>
        <fullName evidence="9">Sidoreflexin</fullName>
    </recommendedName>
</protein>
<accession>A0A7M5X8G6</accession>
<dbReference type="Pfam" id="PF03820">
    <property type="entry name" value="SFXNs"/>
    <property type="match status" value="1"/>
</dbReference>
<evidence type="ECO:0000256" key="9">
    <source>
        <dbReference type="RuleBase" id="RU362000"/>
    </source>
</evidence>
<keyword evidence="4" id="KW-0812">Transmembrane</keyword>
<evidence type="ECO:0000256" key="2">
    <source>
        <dbReference type="ARBA" id="ARBA00005974"/>
    </source>
</evidence>
<evidence type="ECO:0000313" key="11">
    <source>
        <dbReference type="Proteomes" id="UP000594262"/>
    </source>
</evidence>
<dbReference type="GeneID" id="136805531"/>
<keyword evidence="3" id="KW-0813">Transport</keyword>
<dbReference type="InterPro" id="IPR004686">
    <property type="entry name" value="Mtc"/>
</dbReference>
<dbReference type="Proteomes" id="UP000594262">
    <property type="component" value="Unplaced"/>
</dbReference>
<evidence type="ECO:0000256" key="6">
    <source>
        <dbReference type="ARBA" id="ARBA00022989"/>
    </source>
</evidence>
<dbReference type="GO" id="GO:0005743">
    <property type="term" value="C:mitochondrial inner membrane"/>
    <property type="evidence" value="ECO:0007669"/>
    <property type="project" value="TreeGrafter"/>
</dbReference>
<keyword evidence="7 9" id="KW-0496">Mitochondrion</keyword>
<evidence type="ECO:0000256" key="4">
    <source>
        <dbReference type="ARBA" id="ARBA00022692"/>
    </source>
</evidence>
<dbReference type="GO" id="GO:0015075">
    <property type="term" value="F:monoatomic ion transmembrane transporter activity"/>
    <property type="evidence" value="ECO:0007669"/>
    <property type="project" value="InterPro"/>
</dbReference>
<dbReference type="PANTHER" id="PTHR11153">
    <property type="entry name" value="SIDEROFLEXIN"/>
    <property type="match status" value="1"/>
</dbReference>
<dbReference type="PANTHER" id="PTHR11153:SF14">
    <property type="entry name" value="SIDEROFLEXIN-2"/>
    <property type="match status" value="1"/>
</dbReference>
<dbReference type="AlphaFoldDB" id="A0A7M5X8G6"/>
<proteinExistence type="inferred from homology"/>
<keyword evidence="5" id="KW-0029">Amino-acid transport</keyword>
<sequence length="323" mass="36090">MKLENGRIDLDSPRWPQDTFSGRFQHFWSITDWRNGLHSEKTLDDSKKLLELYRAGLEPPGTTEEQIWQAKRLYESAFHPDTGEKMNVIGRMSFQVPGGMLITGGMLQYYKTVPQVVLWQWINQSFNALVNFTNRNAKSDVTNKQIMTAYVSATSGAMAVALGLNSLVKAAPPLMARYVPFAAVAAANCINIPLMRQSEILNGIRVYSENGEELGSSHRAAYTSIVQVTASRITMAAPGMLLAPIIMEKLETYNWMKRIKPLHGPIQILLCGISLTLMVPVACSIFPQRSSLSIGSLEKELQENIMTRSDASNIQRVYFNKGL</sequence>
<dbReference type="NCBIfam" id="TIGR00798">
    <property type="entry name" value="mtc"/>
    <property type="match status" value="1"/>
</dbReference>
<evidence type="ECO:0000256" key="1">
    <source>
        <dbReference type="ARBA" id="ARBA00004225"/>
    </source>
</evidence>
<keyword evidence="11" id="KW-1185">Reference proteome</keyword>
<evidence type="ECO:0000256" key="7">
    <source>
        <dbReference type="ARBA" id="ARBA00023128"/>
    </source>
</evidence>
<reference evidence="10" key="1">
    <citation type="submission" date="2021-01" db="UniProtKB">
        <authorList>
            <consortium name="EnsemblMetazoa"/>
        </authorList>
    </citation>
    <scope>IDENTIFICATION</scope>
</reference>
<keyword evidence="6" id="KW-1133">Transmembrane helix</keyword>
<evidence type="ECO:0000256" key="8">
    <source>
        <dbReference type="ARBA" id="ARBA00023136"/>
    </source>
</evidence>
<evidence type="ECO:0000313" key="10">
    <source>
        <dbReference type="EnsemblMetazoa" id="CLYHEMP019321.1"/>
    </source>
</evidence>
<keyword evidence="8" id="KW-0472">Membrane</keyword>
<evidence type="ECO:0000256" key="3">
    <source>
        <dbReference type="ARBA" id="ARBA00022448"/>
    </source>
</evidence>
<dbReference type="OrthoDB" id="6608471at2759"/>
<name>A0A7M5X8G6_9CNID</name>
<organism evidence="10 11">
    <name type="scientific">Clytia hemisphaerica</name>
    <dbReference type="NCBI Taxonomy" id="252671"/>
    <lineage>
        <taxon>Eukaryota</taxon>
        <taxon>Metazoa</taxon>
        <taxon>Cnidaria</taxon>
        <taxon>Hydrozoa</taxon>
        <taxon>Hydroidolina</taxon>
        <taxon>Leptothecata</taxon>
        <taxon>Obeliida</taxon>
        <taxon>Clytiidae</taxon>
        <taxon>Clytia</taxon>
    </lineage>
</organism>
<dbReference type="EnsemblMetazoa" id="CLYHEMT019321.1">
    <property type="protein sequence ID" value="CLYHEMP019321.1"/>
    <property type="gene ID" value="CLYHEMG019321"/>
</dbReference>
<dbReference type="GO" id="GO:0140300">
    <property type="term" value="P:serine import into mitochondrion"/>
    <property type="evidence" value="ECO:0007669"/>
    <property type="project" value="TreeGrafter"/>
</dbReference>
<comment type="subcellular location">
    <subcellularLocation>
        <location evidence="1 9">Mitochondrion membrane</location>
        <topology evidence="1 9">Multi-pass membrane protein</topology>
    </subcellularLocation>
</comment>
<comment type="similarity">
    <text evidence="2 9">Belongs to the sideroflexin family.</text>
</comment>
<dbReference type="RefSeq" id="XP_066918201.1">
    <property type="nucleotide sequence ID" value="XM_067062100.1"/>
</dbReference>